<evidence type="ECO:0000259" key="2">
    <source>
        <dbReference type="Pfam" id="PF00582"/>
    </source>
</evidence>
<proteinExistence type="inferred from homology"/>
<dbReference type="PANTHER" id="PTHR46268:SF26">
    <property type="entry name" value="UNIVERSAL STRESS PROTEIN MJ0577"/>
    <property type="match status" value="1"/>
</dbReference>
<name>A0ABW5KMI1_9SPHI</name>
<dbReference type="Pfam" id="PF00582">
    <property type="entry name" value="Usp"/>
    <property type="match status" value="1"/>
</dbReference>
<feature type="domain" description="UspA" evidence="2">
    <location>
        <begin position="4"/>
        <end position="142"/>
    </location>
</feature>
<keyword evidence="4" id="KW-1185">Reference proteome</keyword>
<dbReference type="CDD" id="cd00293">
    <property type="entry name" value="USP-like"/>
    <property type="match status" value="1"/>
</dbReference>
<dbReference type="EMBL" id="JBHULR010000015">
    <property type="protein sequence ID" value="MFD2549553.1"/>
    <property type="molecule type" value="Genomic_DNA"/>
</dbReference>
<evidence type="ECO:0000256" key="1">
    <source>
        <dbReference type="ARBA" id="ARBA00008791"/>
    </source>
</evidence>
<dbReference type="PANTHER" id="PTHR46268">
    <property type="entry name" value="STRESS RESPONSE PROTEIN NHAX"/>
    <property type="match status" value="1"/>
</dbReference>
<comment type="similarity">
    <text evidence="1">Belongs to the universal stress protein A family.</text>
</comment>
<sequence length="282" mass="32311">MKNAILVPIDFSENSLTALRYAAQLALRHSWRVHILHTYTVVSSNRISAIEKSRLQDSLIETNKQKMAQVENNVRERYPSLSFTSACMAGNLRKTVVKLLEADSYAFIVMGTKGAGKIKGTLLGSNTFELIKASPIGVLAIPSDTPVFRLEKLGLLTNFKETEWQLLEAITKRITGNLELALLHVTERDESPKKEDVEFWEAEISRRYPLESIEYVEYNAVYRLDYHMPIPKCIDWMVQAKNVDLLLVSYNRKSFFEHVFSRSLTKALAHNLRVPTFFRNVE</sequence>
<dbReference type="Proteomes" id="UP001597545">
    <property type="component" value="Unassembled WGS sequence"/>
</dbReference>
<dbReference type="PRINTS" id="PR01438">
    <property type="entry name" value="UNVRSLSTRESS"/>
</dbReference>
<dbReference type="InterPro" id="IPR006015">
    <property type="entry name" value="Universal_stress_UspA"/>
</dbReference>
<protein>
    <submittedName>
        <fullName evidence="3">Universal stress protein</fullName>
    </submittedName>
</protein>
<dbReference type="RefSeq" id="WP_380905870.1">
    <property type="nucleotide sequence ID" value="NZ_JBHUEG010000012.1"/>
</dbReference>
<dbReference type="Gene3D" id="3.40.50.12370">
    <property type="match status" value="1"/>
</dbReference>
<dbReference type="SUPFAM" id="SSF52402">
    <property type="entry name" value="Adenine nucleotide alpha hydrolases-like"/>
    <property type="match status" value="1"/>
</dbReference>
<comment type="caution">
    <text evidence="3">The sequence shown here is derived from an EMBL/GenBank/DDBJ whole genome shotgun (WGS) entry which is preliminary data.</text>
</comment>
<evidence type="ECO:0000313" key="4">
    <source>
        <dbReference type="Proteomes" id="UP001597545"/>
    </source>
</evidence>
<evidence type="ECO:0000313" key="3">
    <source>
        <dbReference type="EMBL" id="MFD2549553.1"/>
    </source>
</evidence>
<organism evidence="3 4">
    <name type="scientific">Sphingobacterium suaedae</name>
    <dbReference type="NCBI Taxonomy" id="1686402"/>
    <lineage>
        <taxon>Bacteria</taxon>
        <taxon>Pseudomonadati</taxon>
        <taxon>Bacteroidota</taxon>
        <taxon>Sphingobacteriia</taxon>
        <taxon>Sphingobacteriales</taxon>
        <taxon>Sphingobacteriaceae</taxon>
        <taxon>Sphingobacterium</taxon>
    </lineage>
</organism>
<gene>
    <name evidence="3" type="ORF">ACFSR5_18025</name>
</gene>
<accession>A0ABW5KMI1</accession>
<dbReference type="InterPro" id="IPR006016">
    <property type="entry name" value="UspA"/>
</dbReference>
<reference evidence="4" key="1">
    <citation type="journal article" date="2019" name="Int. J. Syst. Evol. Microbiol.">
        <title>The Global Catalogue of Microorganisms (GCM) 10K type strain sequencing project: providing services to taxonomists for standard genome sequencing and annotation.</title>
        <authorList>
            <consortium name="The Broad Institute Genomics Platform"/>
            <consortium name="The Broad Institute Genome Sequencing Center for Infectious Disease"/>
            <person name="Wu L."/>
            <person name="Ma J."/>
        </authorList>
    </citation>
    <scope>NUCLEOTIDE SEQUENCE [LARGE SCALE GENOMIC DNA]</scope>
    <source>
        <strain evidence="4">KCTC 42662</strain>
    </source>
</reference>